<protein>
    <submittedName>
        <fullName evidence="2">DUF975 family protein</fullName>
    </submittedName>
</protein>
<dbReference type="EMBL" id="JAMQCR010000002">
    <property type="protein sequence ID" value="MCM2535292.1"/>
    <property type="molecule type" value="Genomic_DNA"/>
</dbReference>
<evidence type="ECO:0000256" key="1">
    <source>
        <dbReference type="SAM" id="Phobius"/>
    </source>
</evidence>
<sequence length="228" mass="26243">MIIKISEIKRQAKQSLKGNWGLVVLLTFILFLINAVLPNAIDIIMNGGFTTRINQDQTSFSADMVSLLVSIVLIPLSVTVYWFYLSLIRNEQPQISQVFSNLKDIKKFLKLLGLSFLQHLLVFLWSFLLVVPGIVKALAYSQSYYLLRDHPEYSVIQAITESRMRMKGYKWKYFLLGLSFIGWGILCLFTLGIGLLWLIPYIATSIATFYNELIYPQDKKFKNKEAIL</sequence>
<dbReference type="Pfam" id="PF06161">
    <property type="entry name" value="DUF975"/>
    <property type="match status" value="1"/>
</dbReference>
<feature type="transmembrane region" description="Helical" evidence="1">
    <location>
        <begin position="173"/>
        <end position="199"/>
    </location>
</feature>
<comment type="caution">
    <text evidence="2">The sequence shown here is derived from an EMBL/GenBank/DDBJ whole genome shotgun (WGS) entry which is preliminary data.</text>
</comment>
<feature type="transmembrane region" description="Helical" evidence="1">
    <location>
        <begin position="108"/>
        <end position="135"/>
    </location>
</feature>
<keyword evidence="3" id="KW-1185">Reference proteome</keyword>
<evidence type="ECO:0000313" key="3">
    <source>
        <dbReference type="Proteomes" id="UP001523262"/>
    </source>
</evidence>
<feature type="transmembrane region" description="Helical" evidence="1">
    <location>
        <begin position="65"/>
        <end position="87"/>
    </location>
</feature>
<organism evidence="2 3">
    <name type="scientific">Neobacillus pocheonensis</name>
    <dbReference type="NCBI Taxonomy" id="363869"/>
    <lineage>
        <taxon>Bacteria</taxon>
        <taxon>Bacillati</taxon>
        <taxon>Bacillota</taxon>
        <taxon>Bacilli</taxon>
        <taxon>Bacillales</taxon>
        <taxon>Bacillaceae</taxon>
        <taxon>Neobacillus</taxon>
    </lineage>
</organism>
<keyword evidence="1" id="KW-0472">Membrane</keyword>
<evidence type="ECO:0000313" key="2">
    <source>
        <dbReference type="EMBL" id="MCM2535292.1"/>
    </source>
</evidence>
<dbReference type="InterPro" id="IPR010380">
    <property type="entry name" value="DUF975"/>
</dbReference>
<keyword evidence="1" id="KW-0812">Transmembrane</keyword>
<accession>A0ABT0WG46</accession>
<dbReference type="PANTHER" id="PTHR40076:SF1">
    <property type="entry name" value="MEMBRANE PROTEIN"/>
    <property type="match status" value="1"/>
</dbReference>
<feature type="transmembrane region" description="Helical" evidence="1">
    <location>
        <begin position="20"/>
        <end position="45"/>
    </location>
</feature>
<dbReference type="PANTHER" id="PTHR40076">
    <property type="entry name" value="MEMBRANE PROTEIN-RELATED"/>
    <property type="match status" value="1"/>
</dbReference>
<dbReference type="Proteomes" id="UP001523262">
    <property type="component" value="Unassembled WGS sequence"/>
</dbReference>
<reference evidence="2 3" key="1">
    <citation type="submission" date="2022-06" db="EMBL/GenBank/DDBJ databases">
        <authorList>
            <person name="Jeon C.O."/>
        </authorList>
    </citation>
    <scope>NUCLEOTIDE SEQUENCE [LARGE SCALE GENOMIC DNA]</scope>
    <source>
        <strain evidence="2 3">KCTC 13943</strain>
    </source>
</reference>
<name>A0ABT0WG46_9BACI</name>
<proteinExistence type="predicted"/>
<gene>
    <name evidence="2" type="ORF">NDK43_26815</name>
</gene>
<keyword evidence="1" id="KW-1133">Transmembrane helix</keyword>